<name>A0A937AJQ4_9HYPH</name>
<proteinExistence type="predicted"/>
<reference evidence="1" key="1">
    <citation type="submission" date="2019-02" db="EMBL/GenBank/DDBJ databases">
        <title>A novel Candidatus Liberibacter species associated with the New Zealand native fuchsia psyllid, Ctenarytaina fuchsiae.</title>
        <authorList>
            <person name="Thompson S.M."/>
            <person name="Jorgensen N."/>
            <person name="David C."/>
            <person name="Bulman S.R."/>
            <person name="Smith G.R."/>
        </authorList>
    </citation>
    <scope>NUCLEOTIDE SEQUENCE</scope>
    <source>
        <strain evidence="1">Oxford</strain>
    </source>
</reference>
<dbReference type="AlphaFoldDB" id="A0A937AJQ4"/>
<dbReference type="EMBL" id="SEOL01000003">
    <property type="protein sequence ID" value="MBL0848947.1"/>
    <property type="molecule type" value="Genomic_DNA"/>
</dbReference>
<dbReference type="Proteomes" id="UP000736856">
    <property type="component" value="Unassembled WGS sequence"/>
</dbReference>
<organism evidence="1 2">
    <name type="scientific">Candidatus Liberibacter ctenarytainae</name>
    <dbReference type="NCBI Taxonomy" id="2020335"/>
    <lineage>
        <taxon>Bacteria</taxon>
        <taxon>Pseudomonadati</taxon>
        <taxon>Pseudomonadota</taxon>
        <taxon>Alphaproteobacteria</taxon>
        <taxon>Hyphomicrobiales</taxon>
        <taxon>Rhizobiaceae</taxon>
        <taxon>Liberibacter</taxon>
    </lineage>
</organism>
<protein>
    <submittedName>
        <fullName evidence="1">Uncharacterized protein</fullName>
    </submittedName>
</protein>
<sequence length="90" mass="10374">MISAIVKAHKWQEEIDSGKVKSLNFAAKNGKNYIVLYLLSYISRLYRLILQAPDIIEAILAGSQPKTLSLIDLLKPFPVLWPKKRERFDF</sequence>
<evidence type="ECO:0000313" key="1">
    <source>
        <dbReference type="EMBL" id="MBL0848947.1"/>
    </source>
</evidence>
<evidence type="ECO:0000313" key="2">
    <source>
        <dbReference type="Proteomes" id="UP000736856"/>
    </source>
</evidence>
<gene>
    <name evidence="1" type="ORF">EU981_02470</name>
</gene>
<accession>A0A937AJQ4</accession>
<comment type="caution">
    <text evidence="1">The sequence shown here is derived from an EMBL/GenBank/DDBJ whole genome shotgun (WGS) entry which is preliminary data.</text>
</comment>